<protein>
    <submittedName>
        <fullName evidence="8">Late blight resistance protein homolog R1B-23</fullName>
    </submittedName>
</protein>
<evidence type="ECO:0000313" key="7">
    <source>
        <dbReference type="Proteomes" id="UP000694930"/>
    </source>
</evidence>
<evidence type="ECO:0000256" key="1">
    <source>
        <dbReference type="ARBA" id="ARBA00022737"/>
    </source>
</evidence>
<dbReference type="RefSeq" id="XP_015075244.2">
    <property type="nucleotide sequence ID" value="XM_015219758.2"/>
</dbReference>
<proteinExistence type="predicted"/>
<dbReference type="PANTHER" id="PTHR15140">
    <property type="entry name" value="TUBULIN-SPECIFIC CHAPERONE E"/>
    <property type="match status" value="1"/>
</dbReference>
<dbReference type="Pfam" id="PF23598">
    <property type="entry name" value="LRR_14"/>
    <property type="match status" value="1"/>
</dbReference>
<keyword evidence="1" id="KW-0677">Repeat</keyword>
<evidence type="ECO:0000313" key="8">
    <source>
        <dbReference type="RefSeq" id="XP_015075244.2"/>
    </source>
</evidence>
<gene>
    <name evidence="8" type="primary">LOC107019197</name>
</gene>
<dbReference type="InterPro" id="IPR058922">
    <property type="entry name" value="WHD_DRP"/>
</dbReference>
<keyword evidence="3" id="KW-0611">Plant defense</keyword>
<keyword evidence="2" id="KW-0547">Nucleotide-binding</keyword>
<dbReference type="Gene3D" id="1.10.10.10">
    <property type="entry name" value="Winged helix-like DNA-binding domain superfamily/Winged helix DNA-binding domain"/>
    <property type="match status" value="1"/>
</dbReference>
<dbReference type="GeneID" id="107019197"/>
<evidence type="ECO:0000256" key="3">
    <source>
        <dbReference type="ARBA" id="ARBA00022821"/>
    </source>
</evidence>
<keyword evidence="4" id="KW-0067">ATP-binding</keyword>
<dbReference type="PANTHER" id="PTHR15140:SF42">
    <property type="entry name" value="LATE BLIGHT RESISTANCE PROTEIN R1-A-LIKE"/>
    <property type="match status" value="1"/>
</dbReference>
<accession>A0ABM1GSH7</accession>
<organism evidence="7 8">
    <name type="scientific">Solanum pennellii</name>
    <name type="common">Tomato</name>
    <name type="synonym">Lycopersicon pennellii</name>
    <dbReference type="NCBI Taxonomy" id="28526"/>
    <lineage>
        <taxon>Eukaryota</taxon>
        <taxon>Viridiplantae</taxon>
        <taxon>Streptophyta</taxon>
        <taxon>Embryophyta</taxon>
        <taxon>Tracheophyta</taxon>
        <taxon>Spermatophyta</taxon>
        <taxon>Magnoliopsida</taxon>
        <taxon>eudicotyledons</taxon>
        <taxon>Gunneridae</taxon>
        <taxon>Pentapetalae</taxon>
        <taxon>asterids</taxon>
        <taxon>lamiids</taxon>
        <taxon>Solanales</taxon>
        <taxon>Solanaceae</taxon>
        <taxon>Solanoideae</taxon>
        <taxon>Solaneae</taxon>
        <taxon>Solanum</taxon>
        <taxon>Solanum subgen. Lycopersicon</taxon>
    </lineage>
</organism>
<dbReference type="Gene3D" id="3.80.10.10">
    <property type="entry name" value="Ribonuclease Inhibitor"/>
    <property type="match status" value="1"/>
</dbReference>
<dbReference type="InterPro" id="IPR036388">
    <property type="entry name" value="WH-like_DNA-bd_sf"/>
</dbReference>
<dbReference type="InterPro" id="IPR055414">
    <property type="entry name" value="LRR_R13L4/SHOC2-like"/>
</dbReference>
<keyword evidence="7" id="KW-1185">Reference proteome</keyword>
<name>A0ABM1GSH7_SOLPN</name>
<reference evidence="8" key="2">
    <citation type="submission" date="2025-08" db="UniProtKB">
        <authorList>
            <consortium name="RefSeq"/>
        </authorList>
    </citation>
    <scope>IDENTIFICATION</scope>
</reference>
<dbReference type="Proteomes" id="UP000694930">
    <property type="component" value="Chromosome 5"/>
</dbReference>
<reference evidence="7" key="1">
    <citation type="journal article" date="2014" name="Nat. Genet.">
        <title>The genome of the stress-tolerant wild tomato species Solanum pennellii.</title>
        <authorList>
            <person name="Bolger A."/>
            <person name="Scossa F."/>
            <person name="Bolger M.E."/>
            <person name="Lanz C."/>
            <person name="Maumus F."/>
            <person name="Tohge T."/>
            <person name="Quesneville H."/>
            <person name="Alseekh S."/>
            <person name="Sorensen I."/>
            <person name="Lichtenstein G."/>
            <person name="Fich E.A."/>
            <person name="Conte M."/>
            <person name="Keller H."/>
            <person name="Schneeberger K."/>
            <person name="Schwacke R."/>
            <person name="Ofner I."/>
            <person name="Vrebalov J."/>
            <person name="Xu Y."/>
            <person name="Osorio S."/>
            <person name="Aflitos S.A."/>
            <person name="Schijlen E."/>
            <person name="Jimenez-Gomez J.M."/>
            <person name="Ryngajllo M."/>
            <person name="Kimura S."/>
            <person name="Kumar R."/>
            <person name="Koenig D."/>
            <person name="Headland L.R."/>
            <person name="Maloof J.N."/>
            <person name="Sinha N."/>
            <person name="van Ham R.C."/>
            <person name="Lankhorst R.K."/>
            <person name="Mao L."/>
            <person name="Vogel A."/>
            <person name="Arsova B."/>
            <person name="Panstruga R."/>
            <person name="Fei Z."/>
            <person name="Rose J.K."/>
            <person name="Zamir D."/>
            <person name="Carrari F."/>
            <person name="Giovannoni J.J."/>
            <person name="Weigel D."/>
            <person name="Usadel B."/>
            <person name="Fernie A.R."/>
        </authorList>
    </citation>
    <scope>NUCLEOTIDE SEQUENCE [LARGE SCALE GENOMIC DNA]</scope>
    <source>
        <strain evidence="7">cv. LA0716</strain>
    </source>
</reference>
<evidence type="ECO:0000256" key="4">
    <source>
        <dbReference type="ARBA" id="ARBA00022840"/>
    </source>
</evidence>
<evidence type="ECO:0000259" key="6">
    <source>
        <dbReference type="Pfam" id="PF23598"/>
    </source>
</evidence>
<sequence length="476" mass="55596">MPKEKHRWEQVATKLSVDIQAQFEHTMELSYWYLPHHLRKCLLYLAVFSEGREIQVSKLTWLWISEGFVKTHSERLPEDIADNYMENLVERNLVMVSKRSFDGKIKACHIHDLLLEFCRKKAELENFAQRIKGELRNTEFSSTDHASDIFKRFSFLKVLDFEFTVIDSLPQGLTFLRYLAFRTVEDTLSLPTDLLNVETLIVRGVGGRVSLPNTIWKMVKLRHLHIYDQAFFTLNNREEFSETSSTMDDLQTISSVCFSRVKNADKILEKTPNLRKMRCEVSKFEGSFPAFSKLNKLEMLKISSGEQLTWINDLNIPRNLKKLTLSYFRIDLNEVATLSNLEVLKLLEVTIRSNVWKVNDEQFLRLRILKLENPSFSRWYASDDAFPCLERLELKRCQHLKNIPYCFEHSSSLKSLKIISCNDMLANSVMHTKESSKYLHGASGFEVSLELFGAKPELNEQRNDQTKEINILKCIQ</sequence>
<dbReference type="Pfam" id="PF23559">
    <property type="entry name" value="WHD_DRP"/>
    <property type="match status" value="1"/>
</dbReference>
<feature type="domain" description="Disease resistance protein winged helix" evidence="5">
    <location>
        <begin position="47"/>
        <end position="117"/>
    </location>
</feature>
<evidence type="ECO:0000256" key="2">
    <source>
        <dbReference type="ARBA" id="ARBA00022741"/>
    </source>
</evidence>
<dbReference type="SUPFAM" id="SSF52058">
    <property type="entry name" value="L domain-like"/>
    <property type="match status" value="1"/>
</dbReference>
<dbReference type="InterPro" id="IPR032675">
    <property type="entry name" value="LRR_dom_sf"/>
</dbReference>
<evidence type="ECO:0000259" key="5">
    <source>
        <dbReference type="Pfam" id="PF23559"/>
    </source>
</evidence>
<feature type="domain" description="Disease resistance R13L4/SHOC-2-like LRR" evidence="6">
    <location>
        <begin position="150"/>
        <end position="418"/>
    </location>
</feature>